<keyword evidence="4" id="KW-1185">Reference proteome</keyword>
<dbReference type="GO" id="GO:0016787">
    <property type="term" value="F:hydrolase activity"/>
    <property type="evidence" value="ECO:0007669"/>
    <property type="project" value="UniProtKB-KW"/>
</dbReference>
<accession>A0A370HF15</accession>
<dbReference type="SUPFAM" id="SSF53474">
    <property type="entry name" value="alpha/beta-Hydrolases"/>
    <property type="match status" value="1"/>
</dbReference>
<dbReference type="InterPro" id="IPR018712">
    <property type="entry name" value="Tle1-like_cat"/>
</dbReference>
<sequence>MQRLVLCLDGTWNAADSPDPITNIVVLRDLVDPLWKNGTAIEKQRIYYDEGVGTAGRLDRLIAGATGAGLDDNVRQAYRFLSQFYEPECEIYIFGFSRGAFTARSLAGYIGAAGLLTRQNCSPETETRTWAYYRTPPKERYPSTKEDLSRFTHPDVRITCLGVFDTVGALGIPSDLFESLNRRRYAFHDTKLSSIVDHALHALAVDEKRGPFGTALWAFPDHKNYLSVEQVWFPGVHSNIGGGYEDRRLSDLALRWMLDRIKAKKLGLKLYQDRPEIVGDPTGKLYESRTALYTYSQQVPKIRVINQAIPNQLARMRLSRLPPHANPIGEMLHWSVLDRWKRSPLSTENGGEYRPVNVEAAFETIYSSDQRFQTHVVGRRNEPLNWAESDADYEELRDLLPPEHQKRLQAARSRMPSTPRPVGVAGITRQAQ</sequence>
<proteinExistence type="predicted"/>
<feature type="region of interest" description="Disordered" evidence="1">
    <location>
        <begin position="409"/>
        <end position="432"/>
    </location>
</feature>
<dbReference type="PANTHER" id="PTHR33840:SF1">
    <property type="entry name" value="TLE1 PHOSPHOLIPASE DOMAIN-CONTAINING PROTEIN"/>
    <property type="match status" value="1"/>
</dbReference>
<dbReference type="InterPro" id="IPR029058">
    <property type="entry name" value="AB_hydrolase_fold"/>
</dbReference>
<gene>
    <name evidence="3" type="ORF">DES45_11343</name>
</gene>
<dbReference type="PANTHER" id="PTHR33840">
    <property type="match status" value="1"/>
</dbReference>
<dbReference type="EMBL" id="QQBB01000013">
    <property type="protein sequence ID" value="RDI53622.1"/>
    <property type="molecule type" value="Genomic_DNA"/>
</dbReference>
<dbReference type="OrthoDB" id="4378831at2"/>
<feature type="domain" description="T6SS Phospholipase effector Tle1-like catalytic" evidence="2">
    <location>
        <begin position="3"/>
        <end position="259"/>
    </location>
</feature>
<protein>
    <submittedName>
        <fullName evidence="3">Putative alpha/beta hydrolase family protein DUF2235</fullName>
    </submittedName>
</protein>
<dbReference type="Pfam" id="PF09994">
    <property type="entry name" value="T6SS_Tle1-like_cat"/>
    <property type="match status" value="1"/>
</dbReference>
<dbReference type="Proteomes" id="UP000254925">
    <property type="component" value="Unassembled WGS sequence"/>
</dbReference>
<name>A0A370HF15_9HYPH</name>
<evidence type="ECO:0000259" key="2">
    <source>
        <dbReference type="Pfam" id="PF09994"/>
    </source>
</evidence>
<evidence type="ECO:0000256" key="1">
    <source>
        <dbReference type="SAM" id="MobiDB-lite"/>
    </source>
</evidence>
<dbReference type="AlphaFoldDB" id="A0A370HF15"/>
<evidence type="ECO:0000313" key="3">
    <source>
        <dbReference type="EMBL" id="RDI53622.1"/>
    </source>
</evidence>
<reference evidence="3 4" key="1">
    <citation type="submission" date="2018-07" db="EMBL/GenBank/DDBJ databases">
        <title>Genomic Encyclopedia of Type Strains, Phase IV (KMG-IV): sequencing the most valuable type-strain genomes for metagenomic binning, comparative biology and taxonomic classification.</title>
        <authorList>
            <person name="Goeker M."/>
        </authorList>
    </citation>
    <scope>NUCLEOTIDE SEQUENCE [LARGE SCALE GENOMIC DNA]</scope>
    <source>
        <strain evidence="3 4">DSM 14364</strain>
    </source>
</reference>
<organism evidence="3 4">
    <name type="scientific">Microvirga subterranea</name>
    <dbReference type="NCBI Taxonomy" id="186651"/>
    <lineage>
        <taxon>Bacteria</taxon>
        <taxon>Pseudomonadati</taxon>
        <taxon>Pseudomonadota</taxon>
        <taxon>Alphaproteobacteria</taxon>
        <taxon>Hyphomicrobiales</taxon>
        <taxon>Methylobacteriaceae</taxon>
        <taxon>Microvirga</taxon>
    </lineage>
</organism>
<comment type="caution">
    <text evidence="3">The sequence shown here is derived from an EMBL/GenBank/DDBJ whole genome shotgun (WGS) entry which is preliminary data.</text>
</comment>
<dbReference type="RefSeq" id="WP_147282468.1">
    <property type="nucleotide sequence ID" value="NZ_QQBB01000013.1"/>
</dbReference>
<evidence type="ECO:0000313" key="4">
    <source>
        <dbReference type="Proteomes" id="UP000254925"/>
    </source>
</evidence>
<keyword evidence="3" id="KW-0378">Hydrolase</keyword>